<evidence type="ECO:0000313" key="6">
    <source>
        <dbReference type="Proteomes" id="UP000232196"/>
    </source>
</evidence>
<evidence type="ECO:0000256" key="1">
    <source>
        <dbReference type="ARBA" id="ARBA00005836"/>
    </source>
</evidence>
<dbReference type="SUPFAM" id="SSF111283">
    <property type="entry name" value="Putative modulator of DNA gyrase, PmbA/TldD"/>
    <property type="match status" value="1"/>
</dbReference>
<accession>A0A2M9XES4</accession>
<keyword evidence="5" id="KW-0645">Protease</keyword>
<reference evidence="5 6" key="1">
    <citation type="submission" date="2017-07" db="EMBL/GenBank/DDBJ databases">
        <title>Leptospira spp. isolated from tropical soils.</title>
        <authorList>
            <person name="Thibeaux R."/>
            <person name="Iraola G."/>
            <person name="Ferres I."/>
            <person name="Bierque E."/>
            <person name="Girault D."/>
            <person name="Soupe-Gilbert M.-E."/>
            <person name="Picardeau M."/>
            <person name="Goarant C."/>
        </authorList>
    </citation>
    <scope>NUCLEOTIDE SEQUENCE [LARGE SCALE GENOMIC DNA]</scope>
    <source>
        <strain evidence="5 6">MCA1-C-A1</strain>
    </source>
</reference>
<organism evidence="5 6">
    <name type="scientific">Leptospira hartskeerlii</name>
    <dbReference type="NCBI Taxonomy" id="2023177"/>
    <lineage>
        <taxon>Bacteria</taxon>
        <taxon>Pseudomonadati</taxon>
        <taxon>Spirochaetota</taxon>
        <taxon>Spirochaetia</taxon>
        <taxon>Leptospirales</taxon>
        <taxon>Leptospiraceae</taxon>
        <taxon>Leptospira</taxon>
    </lineage>
</organism>
<gene>
    <name evidence="5" type="ORF">CH357_06435</name>
</gene>
<dbReference type="PANTHER" id="PTHR43421">
    <property type="entry name" value="METALLOPROTEASE PMBA"/>
    <property type="match status" value="1"/>
</dbReference>
<dbReference type="GO" id="GO:0005829">
    <property type="term" value="C:cytosol"/>
    <property type="evidence" value="ECO:0007669"/>
    <property type="project" value="TreeGrafter"/>
</dbReference>
<dbReference type="Proteomes" id="UP000232196">
    <property type="component" value="Unassembled WGS sequence"/>
</dbReference>
<dbReference type="GO" id="GO:0008237">
    <property type="term" value="F:metallopeptidase activity"/>
    <property type="evidence" value="ECO:0007669"/>
    <property type="project" value="InterPro"/>
</dbReference>
<dbReference type="Pfam" id="PF19289">
    <property type="entry name" value="PmbA_TldD_3rd"/>
    <property type="match status" value="1"/>
</dbReference>
<feature type="domain" description="Metalloprotease TldD/E C-terminal" evidence="3">
    <location>
        <begin position="225"/>
        <end position="445"/>
    </location>
</feature>
<evidence type="ECO:0000313" key="5">
    <source>
        <dbReference type="EMBL" id="PJZ26134.1"/>
    </source>
</evidence>
<protein>
    <submittedName>
        <fullName evidence="5">Zn-dependent protease</fullName>
    </submittedName>
</protein>
<comment type="caution">
    <text evidence="5">The sequence shown here is derived from an EMBL/GenBank/DDBJ whole genome shotgun (WGS) entry which is preliminary data.</text>
</comment>
<keyword evidence="6" id="KW-1185">Reference proteome</keyword>
<keyword evidence="5" id="KW-0378">Hydrolase</keyword>
<dbReference type="AlphaFoldDB" id="A0A2M9XES4"/>
<dbReference type="InterPro" id="IPR047657">
    <property type="entry name" value="PmbA"/>
</dbReference>
<dbReference type="Pfam" id="PF01523">
    <property type="entry name" value="PmbA_TldD_1st"/>
    <property type="match status" value="1"/>
</dbReference>
<dbReference type="InterPro" id="IPR035068">
    <property type="entry name" value="TldD/PmbA_N"/>
</dbReference>
<dbReference type="EMBL" id="NPDN01000003">
    <property type="protein sequence ID" value="PJZ26134.1"/>
    <property type="molecule type" value="Genomic_DNA"/>
</dbReference>
<name>A0A2M9XES4_9LEPT</name>
<feature type="domain" description="Metalloprotease TldD/E central" evidence="4">
    <location>
        <begin position="124"/>
        <end position="215"/>
    </location>
</feature>
<dbReference type="InterPro" id="IPR045570">
    <property type="entry name" value="Metalloprtase-TldD/E_cen_dom"/>
</dbReference>
<feature type="domain" description="Metalloprotease TldD/E N-terminal" evidence="2">
    <location>
        <begin position="23"/>
        <end position="84"/>
    </location>
</feature>
<dbReference type="RefSeq" id="WP_100705927.1">
    <property type="nucleotide sequence ID" value="NZ_NPDL01000003.1"/>
</dbReference>
<dbReference type="PANTHER" id="PTHR43421:SF1">
    <property type="entry name" value="METALLOPROTEASE PMBA"/>
    <property type="match status" value="1"/>
</dbReference>
<dbReference type="Pfam" id="PF19290">
    <property type="entry name" value="PmbA_TldD_2nd"/>
    <property type="match status" value="1"/>
</dbReference>
<dbReference type="InterPro" id="IPR045569">
    <property type="entry name" value="Metalloprtase-TldD/E_C"/>
</dbReference>
<proteinExistence type="inferred from homology"/>
<dbReference type="Gene3D" id="3.30.2290.10">
    <property type="entry name" value="PmbA/TldD superfamily"/>
    <property type="match status" value="1"/>
</dbReference>
<dbReference type="GO" id="GO:0006508">
    <property type="term" value="P:proteolysis"/>
    <property type="evidence" value="ECO:0007669"/>
    <property type="project" value="UniProtKB-KW"/>
</dbReference>
<sequence length="445" mass="48444">MDLEQAAGFVLEEGKRYGIDSFDLIATDSEDIGIEVFKGRIVSTETSRSRGVGIRVLNNSRPGYSYSERFSKEALSQMVRDAMDQTEITDPLDMELPGPKPLAEIDLKHYNPALEKLDFAWMREQGLALDHASWESDKRVENVPHVGVGKSSTQSLIANSKGVFVKKDSNVAYLGTGLVVVESDIKKMGSYYRSGRDISQFDPSYIAKEAAHRGTELLGAKPLPSGVYTIVLGNRISPQIFGMFSSPYFADAVQKGSSRLVGKLGNEVASPILSIYCEAHTPDYPGSRLVDAEGIPTSARTKVLENGVLKSYLYNLESAKRDNVSPTGHGVRSYSGRAGTSFSNMIVPLGTKTKDELLASDSHCIFVTKLEGGAGCSAVSGEISIGIQGIYYKNGKPEHAVDRITMNTNYFDLLHKIQGISNEYSDSYSSIKVPDILISEIHVAG</sequence>
<evidence type="ECO:0000259" key="3">
    <source>
        <dbReference type="Pfam" id="PF19289"/>
    </source>
</evidence>
<comment type="similarity">
    <text evidence="1">Belongs to the peptidase U62 family.</text>
</comment>
<dbReference type="InterPro" id="IPR036059">
    <property type="entry name" value="TldD/PmbA_sf"/>
</dbReference>
<dbReference type="OrthoDB" id="9803213at2"/>
<dbReference type="InterPro" id="IPR002510">
    <property type="entry name" value="Metalloprtase-TldD/E_N"/>
</dbReference>
<evidence type="ECO:0000259" key="4">
    <source>
        <dbReference type="Pfam" id="PF19290"/>
    </source>
</evidence>
<evidence type="ECO:0000259" key="2">
    <source>
        <dbReference type="Pfam" id="PF01523"/>
    </source>
</evidence>